<dbReference type="eggNOG" id="ENOG502S1FA">
    <property type="taxonomic scope" value="Eukaryota"/>
</dbReference>
<evidence type="ECO:0000256" key="1">
    <source>
        <dbReference type="SAM" id="MobiDB-lite"/>
    </source>
</evidence>
<feature type="region of interest" description="Disordered" evidence="1">
    <location>
        <begin position="228"/>
        <end position="266"/>
    </location>
</feature>
<dbReference type="HOGENOM" id="CLU_085163_0_0_1"/>
<feature type="compositionally biased region" description="Polar residues" evidence="1">
    <location>
        <begin position="230"/>
        <end position="266"/>
    </location>
</feature>
<name>G0VB94_NAUCA</name>
<organism evidence="2 3">
    <name type="scientific">Naumovozyma castellii</name>
    <name type="common">Yeast</name>
    <name type="synonym">Saccharomyces castellii</name>
    <dbReference type="NCBI Taxonomy" id="27288"/>
    <lineage>
        <taxon>Eukaryota</taxon>
        <taxon>Fungi</taxon>
        <taxon>Dikarya</taxon>
        <taxon>Ascomycota</taxon>
        <taxon>Saccharomycotina</taxon>
        <taxon>Saccharomycetes</taxon>
        <taxon>Saccharomycetales</taxon>
        <taxon>Saccharomycetaceae</taxon>
        <taxon>Naumovozyma</taxon>
    </lineage>
</organism>
<proteinExistence type="predicted"/>
<dbReference type="OMA" id="YYTPLAF"/>
<reference evidence="2 3" key="1">
    <citation type="journal article" date="2011" name="Proc. Natl. Acad. Sci. U.S.A.">
        <title>Evolutionary erosion of yeast sex chromosomes by mating-type switching accidents.</title>
        <authorList>
            <person name="Gordon J.L."/>
            <person name="Armisen D."/>
            <person name="Proux-Wera E."/>
            <person name="Oheigeartaigh S.S."/>
            <person name="Byrne K.P."/>
            <person name="Wolfe K.H."/>
        </authorList>
    </citation>
    <scope>NUCLEOTIDE SEQUENCE [LARGE SCALE GENOMIC DNA]</scope>
    <source>
        <strain evidence="3">ATCC 76901 / BCRC 22586 / CBS 4309 / NBRC 1992 / NRRL Y-12630</strain>
    </source>
</reference>
<dbReference type="Proteomes" id="UP000001640">
    <property type="component" value="Chromosome 2"/>
</dbReference>
<gene>
    <name evidence="2" type="primary">NCAS0B01340</name>
    <name evidence="2" type="ordered locus">NCAS_0B01340</name>
</gene>
<dbReference type="InParanoid" id="G0VB94"/>
<dbReference type="FunCoup" id="G0VB94">
    <property type="interactions" value="133"/>
</dbReference>
<dbReference type="OrthoDB" id="4069757at2759"/>
<accession>G0VB94</accession>
<keyword evidence="3" id="KW-1185">Reference proteome</keyword>
<dbReference type="GeneID" id="96901780"/>
<dbReference type="EMBL" id="HE576753">
    <property type="protein sequence ID" value="CCC68218.1"/>
    <property type="molecule type" value="Genomic_DNA"/>
</dbReference>
<reference key="2">
    <citation type="submission" date="2011-08" db="EMBL/GenBank/DDBJ databases">
        <title>Genome sequence of Naumovozyma castellii.</title>
        <authorList>
            <person name="Gordon J.L."/>
            <person name="Armisen D."/>
            <person name="Proux-Wera E."/>
            <person name="OhEigeartaigh S.S."/>
            <person name="Byrne K.P."/>
            <person name="Wolfe K.H."/>
        </authorList>
    </citation>
    <scope>NUCLEOTIDE SEQUENCE</scope>
    <source>
        <strain>Type strain:CBS 4309</strain>
    </source>
</reference>
<evidence type="ECO:0000313" key="2">
    <source>
        <dbReference type="EMBL" id="CCC68218.1"/>
    </source>
</evidence>
<protein>
    <submittedName>
        <fullName evidence="2">Uncharacterized protein</fullName>
    </submittedName>
</protein>
<dbReference type="AlphaFoldDB" id="G0VB94"/>
<dbReference type="RefSeq" id="XP_003674594.1">
    <property type="nucleotide sequence ID" value="XM_003674546.1"/>
</dbReference>
<evidence type="ECO:0000313" key="3">
    <source>
        <dbReference type="Proteomes" id="UP000001640"/>
    </source>
</evidence>
<sequence>MAEIGSGKKGSATHSMKKTQILITDIPKNKFSEEWPKWLEKQLFEDKFPELKINLQYFTPLSFLNRIVIIMDTEASTITIYEYLKDVIARDSVKMKLYMTESLLISNVNGSDKNPIRSRSFDDINKYTNNNNNGQEIKLDPIKDLTSLRKPILSLDTNPQTTGVSLNSLSVGGQSLSPDRASLESPTLLKFSGDSKSIYYQEPLPKVSLPEGAPNTLRTATTCLFEPGRDTTSLTVDTGRDNVTNSDSANNTPPKSPTITLNQFIE</sequence>
<dbReference type="KEGG" id="ncs:NCAS_0B01340"/>